<sequence length="401" mass="43646">MKLFLFTFSFYLTINLAFSAPLEGRDDPPNPDDDGADDLTANLTSATRAPTDCGTFKFKCNKSAGACNNACYFINCVNKGNNKFTFGPSSVDNRVHSGCTTSKSSTLCKLLPISQRMWDRQPDDLAPKPLQCDEFPMNAFKQDAFKEGDTPRNSLRCINGSQNGSGGGQFKNFQRGFGDWAPGGSLAGDRTCSGAMIDGDTFSVSWIIDGDDGVADQDKFVPYCKPNPVCTNDGYQFHMTKLQLSVKDGKTGKTGSMSSPYNPIIDNHYAITNKSNILQYRVKIFREGADQFTIEVFVVNGPNEVSKGQKTDVMKIGGQIEVTGLPKSLFVFSRGDPGTKVDFNYAKPGTTFLTEDFAGGDFVWDTDDTGIAGPYCQVGDVNMIGDRTQNIVCDFPGLEDA</sequence>
<evidence type="ECO:0000313" key="3">
    <source>
        <dbReference type="Proteomes" id="UP000696280"/>
    </source>
</evidence>
<dbReference type="Proteomes" id="UP000696280">
    <property type="component" value="Unassembled WGS sequence"/>
</dbReference>
<name>A0A9N9PSV7_9HELO</name>
<dbReference type="EMBL" id="CAJVRL010000048">
    <property type="protein sequence ID" value="CAG8952867.1"/>
    <property type="molecule type" value="Genomic_DNA"/>
</dbReference>
<organism evidence="2 3">
    <name type="scientific">Hymenoscyphus fraxineus</name>
    <dbReference type="NCBI Taxonomy" id="746836"/>
    <lineage>
        <taxon>Eukaryota</taxon>
        <taxon>Fungi</taxon>
        <taxon>Dikarya</taxon>
        <taxon>Ascomycota</taxon>
        <taxon>Pezizomycotina</taxon>
        <taxon>Leotiomycetes</taxon>
        <taxon>Helotiales</taxon>
        <taxon>Helotiaceae</taxon>
        <taxon>Hymenoscyphus</taxon>
    </lineage>
</organism>
<proteinExistence type="predicted"/>
<keyword evidence="1" id="KW-0732">Signal</keyword>
<dbReference type="OrthoDB" id="5379121at2759"/>
<keyword evidence="3" id="KW-1185">Reference proteome</keyword>
<feature type="signal peptide" evidence="1">
    <location>
        <begin position="1"/>
        <end position="19"/>
    </location>
</feature>
<reference evidence="2" key="1">
    <citation type="submission" date="2021-07" db="EMBL/GenBank/DDBJ databases">
        <authorList>
            <person name="Durling M."/>
        </authorList>
    </citation>
    <scope>NUCLEOTIDE SEQUENCE</scope>
</reference>
<dbReference type="AlphaFoldDB" id="A0A9N9PSV7"/>
<evidence type="ECO:0000313" key="2">
    <source>
        <dbReference type="EMBL" id="CAG8952867.1"/>
    </source>
</evidence>
<evidence type="ECO:0000256" key="1">
    <source>
        <dbReference type="SAM" id="SignalP"/>
    </source>
</evidence>
<gene>
    <name evidence="2" type="ORF">HYFRA_00007581</name>
</gene>
<feature type="chain" id="PRO_5040203319" evidence="1">
    <location>
        <begin position="20"/>
        <end position="401"/>
    </location>
</feature>
<accession>A0A9N9PSV7</accession>
<comment type="caution">
    <text evidence="2">The sequence shown here is derived from an EMBL/GenBank/DDBJ whole genome shotgun (WGS) entry which is preliminary data.</text>
</comment>
<protein>
    <submittedName>
        <fullName evidence="2">Uncharacterized protein</fullName>
    </submittedName>
</protein>